<keyword evidence="9" id="KW-1185">Reference proteome</keyword>
<keyword evidence="3" id="KW-0418">Kinase</keyword>
<feature type="binding site" evidence="5">
    <location>
        <position position="285"/>
    </location>
    <ligand>
        <name>ATP</name>
        <dbReference type="ChEBI" id="CHEBI:30616"/>
    </ligand>
</feature>
<sequence length="606" mass="67778">MIGSPNINEGFFSILRTRSRSRAVKKKTIIAGLKSENFSREMLLRLLTLVVMPGDCVLAVHVQGPDDTFDPNTFHIHEDLCKSKQVDFQVKVCAGDSYITELGNQVRISFATILALGCSTPWPKDSKVSRCLKALPPTCTLLVMDSGGKIMVQMPGTSQQGSVRKVLQSSFSALSDYARPDQLGSRPNLRKSLSTPSSPTSSSPRQTEIVKLQLMKKPLQLPDHAAWKLFQRLATLEAKGSTRRFTTEELKLATNTFSPDLLIGEGGHSIVYRGNLENGQAVAVKVYRDKEASEDDLLHEVEVLSGLKHENIVQLIGYCCSNALHAVVYNLLKESLMQKVEQLRWSERMTIAIGVAKALDYLHSLSPPIIHRDVKSSNILISDDCIPQLSDFGAAMEHQEYQQASVHTKPYRVVGTFGYLAPEYMMYGKIDEKIDVYSYGVVLLELITGKKAIHTNEEANPESLVLWARSLLSCGLCERLIDPSLGRDYNEDEVKTMITAARLCLLHSSSRRPTMKMVQFLPFGYMIMVVCKSPTRGIILYQFAETEILHVFKEPDHWLQMQMQRQREELLDGISSRAEIRLYKQNGSDANGTPVVGGFATQFLMK</sequence>
<dbReference type="InterPro" id="IPR017441">
    <property type="entry name" value="Protein_kinase_ATP_BS"/>
</dbReference>
<accession>A0AA88QWB3</accession>
<dbReference type="AlphaFoldDB" id="A0AA88QWB3"/>
<evidence type="ECO:0000256" key="3">
    <source>
        <dbReference type="ARBA" id="ARBA00022777"/>
    </source>
</evidence>
<dbReference type="Pfam" id="PF00069">
    <property type="entry name" value="Pkinase"/>
    <property type="match status" value="1"/>
</dbReference>
<name>A0AA88QWB3_9ASTE</name>
<evidence type="ECO:0000256" key="2">
    <source>
        <dbReference type="ARBA" id="ARBA00022741"/>
    </source>
</evidence>
<keyword evidence="4 5" id="KW-0067">ATP-binding</keyword>
<keyword evidence="2 5" id="KW-0547">Nucleotide-binding</keyword>
<dbReference type="PANTHER" id="PTHR47987:SF11">
    <property type="entry name" value="RECEPTOR-LIKE CYTOSOLIC SERINE_THREONINE-PROTEIN KINASE RBK1 ISOFORM X1"/>
    <property type="match status" value="1"/>
</dbReference>
<evidence type="ECO:0000256" key="6">
    <source>
        <dbReference type="SAM" id="MobiDB-lite"/>
    </source>
</evidence>
<comment type="caution">
    <text evidence="8">The sequence shown here is derived from an EMBL/GenBank/DDBJ whole genome shotgun (WGS) entry which is preliminary data.</text>
</comment>
<evidence type="ECO:0000313" key="8">
    <source>
        <dbReference type="EMBL" id="KAK2974318.1"/>
    </source>
</evidence>
<keyword evidence="1" id="KW-0808">Transferase</keyword>
<dbReference type="Gene3D" id="3.30.200.20">
    <property type="entry name" value="Phosphorylase Kinase, domain 1"/>
    <property type="match status" value="1"/>
</dbReference>
<dbReference type="EMBL" id="JAVXUO010002325">
    <property type="protein sequence ID" value="KAK2974318.1"/>
    <property type="molecule type" value="Genomic_DNA"/>
</dbReference>
<dbReference type="PROSITE" id="PS50011">
    <property type="entry name" value="PROTEIN_KINASE_DOM"/>
    <property type="match status" value="1"/>
</dbReference>
<evidence type="ECO:0000256" key="4">
    <source>
        <dbReference type="ARBA" id="ARBA00022840"/>
    </source>
</evidence>
<dbReference type="PROSITE" id="PS00108">
    <property type="entry name" value="PROTEIN_KINASE_ST"/>
    <property type="match status" value="1"/>
</dbReference>
<feature type="compositionally biased region" description="Low complexity" evidence="6">
    <location>
        <begin position="192"/>
        <end position="204"/>
    </location>
</feature>
<dbReference type="Gene3D" id="1.10.510.10">
    <property type="entry name" value="Transferase(Phosphotransferase) domain 1"/>
    <property type="match status" value="1"/>
</dbReference>
<dbReference type="InterPro" id="IPR011009">
    <property type="entry name" value="Kinase-like_dom_sf"/>
</dbReference>
<dbReference type="Proteomes" id="UP001187471">
    <property type="component" value="Unassembled WGS sequence"/>
</dbReference>
<dbReference type="SMART" id="SM00220">
    <property type="entry name" value="S_TKc"/>
    <property type="match status" value="1"/>
</dbReference>
<reference evidence="8" key="1">
    <citation type="submission" date="2022-12" db="EMBL/GenBank/DDBJ databases">
        <title>Draft genome assemblies for two species of Escallonia (Escalloniales).</title>
        <authorList>
            <person name="Chanderbali A."/>
            <person name="Dervinis C."/>
            <person name="Anghel I."/>
            <person name="Soltis D."/>
            <person name="Soltis P."/>
            <person name="Zapata F."/>
        </authorList>
    </citation>
    <scope>NUCLEOTIDE SEQUENCE</scope>
    <source>
        <strain evidence="8">UCBG92.1500</strain>
        <tissue evidence="8">Leaf</tissue>
    </source>
</reference>
<evidence type="ECO:0000313" key="9">
    <source>
        <dbReference type="Proteomes" id="UP001187471"/>
    </source>
</evidence>
<dbReference type="GO" id="GO:0005524">
    <property type="term" value="F:ATP binding"/>
    <property type="evidence" value="ECO:0007669"/>
    <property type="project" value="UniProtKB-UniRule"/>
</dbReference>
<evidence type="ECO:0000256" key="5">
    <source>
        <dbReference type="PROSITE-ProRule" id="PRU10141"/>
    </source>
</evidence>
<dbReference type="InterPro" id="IPR000719">
    <property type="entry name" value="Prot_kinase_dom"/>
</dbReference>
<organism evidence="8 9">
    <name type="scientific">Escallonia rubra</name>
    <dbReference type="NCBI Taxonomy" id="112253"/>
    <lineage>
        <taxon>Eukaryota</taxon>
        <taxon>Viridiplantae</taxon>
        <taxon>Streptophyta</taxon>
        <taxon>Embryophyta</taxon>
        <taxon>Tracheophyta</taxon>
        <taxon>Spermatophyta</taxon>
        <taxon>Magnoliopsida</taxon>
        <taxon>eudicotyledons</taxon>
        <taxon>Gunneridae</taxon>
        <taxon>Pentapetalae</taxon>
        <taxon>asterids</taxon>
        <taxon>campanulids</taxon>
        <taxon>Escalloniales</taxon>
        <taxon>Escalloniaceae</taxon>
        <taxon>Escallonia</taxon>
    </lineage>
</organism>
<dbReference type="PANTHER" id="PTHR47987">
    <property type="entry name" value="OS08G0249100 PROTEIN"/>
    <property type="match status" value="1"/>
</dbReference>
<evidence type="ECO:0000259" key="7">
    <source>
        <dbReference type="PROSITE" id="PS50011"/>
    </source>
</evidence>
<feature type="domain" description="Protein kinase" evidence="7">
    <location>
        <begin position="257"/>
        <end position="524"/>
    </location>
</feature>
<dbReference type="SUPFAM" id="SSF56112">
    <property type="entry name" value="Protein kinase-like (PK-like)"/>
    <property type="match status" value="1"/>
</dbReference>
<dbReference type="GO" id="GO:0004672">
    <property type="term" value="F:protein kinase activity"/>
    <property type="evidence" value="ECO:0007669"/>
    <property type="project" value="InterPro"/>
</dbReference>
<dbReference type="InterPro" id="IPR046958">
    <property type="entry name" value="RBK1/2/STUNTED"/>
</dbReference>
<feature type="region of interest" description="Disordered" evidence="6">
    <location>
        <begin position="178"/>
        <end position="206"/>
    </location>
</feature>
<proteinExistence type="predicted"/>
<dbReference type="PROSITE" id="PS00107">
    <property type="entry name" value="PROTEIN_KINASE_ATP"/>
    <property type="match status" value="1"/>
</dbReference>
<gene>
    <name evidence="8" type="ORF">RJ640_026879</name>
</gene>
<dbReference type="FunFam" id="3.30.200.20:FF:000268">
    <property type="entry name" value="probable receptor-like serine/threonine-protein kinase At5g57670"/>
    <property type="match status" value="1"/>
</dbReference>
<protein>
    <recommendedName>
        <fullName evidence="7">Protein kinase domain-containing protein</fullName>
    </recommendedName>
</protein>
<dbReference type="InterPro" id="IPR008271">
    <property type="entry name" value="Ser/Thr_kinase_AS"/>
</dbReference>
<evidence type="ECO:0000256" key="1">
    <source>
        <dbReference type="ARBA" id="ARBA00022679"/>
    </source>
</evidence>